<keyword evidence="1" id="KW-1133">Transmembrane helix</keyword>
<evidence type="ECO:0000313" key="2">
    <source>
        <dbReference type="EMBL" id="MUV14556.1"/>
    </source>
</evidence>
<proteinExistence type="predicted"/>
<evidence type="ECO:0000313" key="3">
    <source>
        <dbReference type="Proteomes" id="UP000479692"/>
    </source>
</evidence>
<gene>
    <name evidence="2" type="ORF">GN331_10090</name>
</gene>
<feature type="transmembrane region" description="Helical" evidence="1">
    <location>
        <begin position="6"/>
        <end position="29"/>
    </location>
</feature>
<name>A0A7C9HMW0_9GAMM</name>
<dbReference type="EMBL" id="WOXT01000002">
    <property type="protein sequence ID" value="MUV14556.1"/>
    <property type="molecule type" value="Genomic_DNA"/>
</dbReference>
<comment type="caution">
    <text evidence="2">The sequence shown here is derived from an EMBL/GenBank/DDBJ whole genome shotgun (WGS) entry which is preliminary data.</text>
</comment>
<accession>A0A7C9HMW0</accession>
<organism evidence="2 3">
    <name type="scientific">Noviluteimonas gilva</name>
    <dbReference type="NCBI Taxonomy" id="2682097"/>
    <lineage>
        <taxon>Bacteria</taxon>
        <taxon>Pseudomonadati</taxon>
        <taxon>Pseudomonadota</taxon>
        <taxon>Gammaproteobacteria</taxon>
        <taxon>Lysobacterales</taxon>
        <taxon>Lysobacteraceae</taxon>
        <taxon>Noviluteimonas</taxon>
    </lineage>
</organism>
<dbReference type="RefSeq" id="WP_156641839.1">
    <property type="nucleotide sequence ID" value="NZ_WOXT01000002.1"/>
</dbReference>
<evidence type="ECO:0000256" key="1">
    <source>
        <dbReference type="SAM" id="Phobius"/>
    </source>
</evidence>
<protein>
    <submittedName>
        <fullName evidence="2">Uncharacterized protein</fullName>
    </submittedName>
</protein>
<dbReference type="AlphaFoldDB" id="A0A7C9HMW0"/>
<feature type="transmembrane region" description="Helical" evidence="1">
    <location>
        <begin position="50"/>
        <end position="70"/>
    </location>
</feature>
<dbReference type="Proteomes" id="UP000479692">
    <property type="component" value="Unassembled WGS sequence"/>
</dbReference>
<keyword evidence="3" id="KW-1185">Reference proteome</keyword>
<feature type="transmembrane region" description="Helical" evidence="1">
    <location>
        <begin position="90"/>
        <end position="113"/>
    </location>
</feature>
<sequence length="123" mass="13297">MTDWSYILFASAIYGFGFLGLFGISLLPMRATIALRRNAFLWHSSASGRVSLIVVGVAAVAAIAYGVPLIAGVFRCLTEMRCGANRASGWFFVAQFGVCYLTFELVSNLVLAAGRKHAARLRS</sequence>
<keyword evidence="1" id="KW-0472">Membrane</keyword>
<reference evidence="2 3" key="1">
    <citation type="submission" date="2019-12" db="EMBL/GenBank/DDBJ databases">
        <authorList>
            <person name="Xu J."/>
        </authorList>
    </citation>
    <scope>NUCLEOTIDE SEQUENCE [LARGE SCALE GENOMIC DNA]</scope>
    <source>
        <strain evidence="2 3">HX-5-24</strain>
    </source>
</reference>
<keyword evidence="1" id="KW-0812">Transmembrane</keyword>